<dbReference type="PANTHER" id="PTHR42738">
    <property type="entry name" value="HYDROXYMETHYLGLUTARYL-COA LYASE"/>
    <property type="match status" value="1"/>
</dbReference>
<dbReference type="Proteomes" id="UP000059188">
    <property type="component" value="Unassembled WGS sequence"/>
</dbReference>
<organism evidence="3 4">
    <name type="scientific">Thanatephorus cucumeris (strain AG1-IB / isolate 7/3/14)</name>
    <name type="common">Lettuce bottom rot fungus</name>
    <name type="synonym">Rhizoctonia solani</name>
    <dbReference type="NCBI Taxonomy" id="1108050"/>
    <lineage>
        <taxon>Eukaryota</taxon>
        <taxon>Fungi</taxon>
        <taxon>Dikarya</taxon>
        <taxon>Basidiomycota</taxon>
        <taxon>Agaricomycotina</taxon>
        <taxon>Agaricomycetes</taxon>
        <taxon>Cantharellales</taxon>
        <taxon>Ceratobasidiaceae</taxon>
        <taxon>Rhizoctonia</taxon>
        <taxon>Rhizoctonia solani AG-1</taxon>
    </lineage>
</organism>
<proteinExistence type="predicted"/>
<dbReference type="EMBL" id="LN679101">
    <property type="protein sequence ID" value="CEL55358.1"/>
    <property type="molecule type" value="Genomic_DNA"/>
</dbReference>
<gene>
    <name evidence="3" type="ORF">RSOLAG1IB_01368</name>
</gene>
<dbReference type="GO" id="GO:0004419">
    <property type="term" value="F:hydroxymethylglutaryl-CoA lyase activity"/>
    <property type="evidence" value="ECO:0007669"/>
    <property type="project" value="TreeGrafter"/>
</dbReference>
<keyword evidence="1" id="KW-0479">Metal-binding</keyword>
<dbReference type="GO" id="GO:0046872">
    <property type="term" value="F:metal ion binding"/>
    <property type="evidence" value="ECO:0007669"/>
    <property type="project" value="UniProtKB-KW"/>
</dbReference>
<dbReference type="GO" id="GO:0046951">
    <property type="term" value="P:ketone body biosynthetic process"/>
    <property type="evidence" value="ECO:0007669"/>
    <property type="project" value="TreeGrafter"/>
</dbReference>
<dbReference type="InterPro" id="IPR013785">
    <property type="entry name" value="Aldolase_TIM"/>
</dbReference>
<evidence type="ECO:0000313" key="4">
    <source>
        <dbReference type="Proteomes" id="UP000059188"/>
    </source>
</evidence>
<dbReference type="AlphaFoldDB" id="A0A0B7FGM7"/>
<name>A0A0B7FGM7_THACB</name>
<dbReference type="STRING" id="1108050.A0A0B7FGM7"/>
<keyword evidence="4" id="KW-1185">Reference proteome</keyword>
<dbReference type="Gene3D" id="3.20.20.70">
    <property type="entry name" value="Aldolase class I"/>
    <property type="match status" value="1"/>
</dbReference>
<reference evidence="3 4" key="1">
    <citation type="submission" date="2014-11" db="EMBL/GenBank/DDBJ databases">
        <authorList>
            <person name="Wibberg Daniel"/>
        </authorList>
    </citation>
    <scope>NUCLEOTIDE SEQUENCE [LARGE SCALE GENOMIC DNA]</scope>
    <source>
        <strain evidence="3">Rhizoctonia solani AG1-IB 7/3/14</strain>
    </source>
</reference>
<accession>A0A0B7FGM7</accession>
<dbReference type="GO" id="GO:0006552">
    <property type="term" value="P:L-leucine catabolic process"/>
    <property type="evidence" value="ECO:0007669"/>
    <property type="project" value="TreeGrafter"/>
</dbReference>
<evidence type="ECO:0000256" key="1">
    <source>
        <dbReference type="ARBA" id="ARBA00022723"/>
    </source>
</evidence>
<protein>
    <submittedName>
        <fullName evidence="3">Uncharacterized protein</fullName>
    </submittedName>
</protein>
<dbReference type="InterPro" id="IPR043594">
    <property type="entry name" value="HMGL"/>
</dbReference>
<dbReference type="PANTHER" id="PTHR42738:SF7">
    <property type="entry name" value="HYDROXYMETHYLGLUTARYL-COA LYASE"/>
    <property type="match status" value="1"/>
</dbReference>
<dbReference type="OrthoDB" id="1905920at2759"/>
<evidence type="ECO:0000256" key="2">
    <source>
        <dbReference type="ARBA" id="ARBA00023239"/>
    </source>
</evidence>
<keyword evidence="2" id="KW-0456">Lyase</keyword>
<sequence length="90" mass="9860">MAGTAQVIQHMNRLPDVRYPVLVPNMKGLDTLLDLVATTKLEPTAQPLTNEIAVFTAASDGFNKANTNATVKESLQRLAPVVQKYVFFSE</sequence>
<evidence type="ECO:0000313" key="3">
    <source>
        <dbReference type="EMBL" id="CEL55358.1"/>
    </source>
</evidence>